<name>A0A1G5J6B1_9BACT</name>
<dbReference type="SUPFAM" id="SSF56784">
    <property type="entry name" value="HAD-like"/>
    <property type="match status" value="1"/>
</dbReference>
<gene>
    <name evidence="1" type="ORF">SAMN05216233_12557</name>
</gene>
<organism evidence="1 2">
    <name type="scientific">Desulfoluna spongiiphila</name>
    <dbReference type="NCBI Taxonomy" id="419481"/>
    <lineage>
        <taxon>Bacteria</taxon>
        <taxon>Pseudomonadati</taxon>
        <taxon>Thermodesulfobacteriota</taxon>
        <taxon>Desulfobacteria</taxon>
        <taxon>Desulfobacterales</taxon>
        <taxon>Desulfolunaceae</taxon>
        <taxon>Desulfoluna</taxon>
    </lineage>
</organism>
<keyword evidence="2" id="KW-1185">Reference proteome</keyword>
<dbReference type="SFLD" id="SFLDG01129">
    <property type="entry name" value="C1.5:_HAD__Beta-PGM__Phosphata"/>
    <property type="match status" value="1"/>
</dbReference>
<dbReference type="Pfam" id="PF00702">
    <property type="entry name" value="Hydrolase"/>
    <property type="match status" value="1"/>
</dbReference>
<proteinExistence type="predicted"/>
<protein>
    <submittedName>
        <fullName evidence="1">Putative hydrolase of the HAD superfamily</fullName>
    </submittedName>
</protein>
<dbReference type="Gene3D" id="1.10.150.240">
    <property type="entry name" value="Putative phosphatase, domain 2"/>
    <property type="match status" value="1"/>
</dbReference>
<accession>A0A1G5J6B1</accession>
<dbReference type="EMBL" id="FMUX01000025">
    <property type="protein sequence ID" value="SCY83777.1"/>
    <property type="molecule type" value="Genomic_DNA"/>
</dbReference>
<dbReference type="InterPro" id="IPR036412">
    <property type="entry name" value="HAD-like_sf"/>
</dbReference>
<dbReference type="InterPro" id="IPR023198">
    <property type="entry name" value="PGP-like_dom2"/>
</dbReference>
<dbReference type="AlphaFoldDB" id="A0A1G5J6B1"/>
<evidence type="ECO:0000313" key="1">
    <source>
        <dbReference type="EMBL" id="SCY83777.1"/>
    </source>
</evidence>
<dbReference type="SFLD" id="SFLDS00003">
    <property type="entry name" value="Haloacid_Dehalogenase"/>
    <property type="match status" value="1"/>
</dbReference>
<dbReference type="RefSeq" id="WP_175470036.1">
    <property type="nucleotide sequence ID" value="NZ_FMUX01000025.1"/>
</dbReference>
<dbReference type="NCBIfam" id="TIGR01509">
    <property type="entry name" value="HAD-SF-IA-v3"/>
    <property type="match status" value="1"/>
</dbReference>
<dbReference type="InterPro" id="IPR006439">
    <property type="entry name" value="HAD-SF_hydro_IA"/>
</dbReference>
<dbReference type="GO" id="GO:0016787">
    <property type="term" value="F:hydrolase activity"/>
    <property type="evidence" value="ECO:0007669"/>
    <property type="project" value="UniProtKB-KW"/>
</dbReference>
<dbReference type="CDD" id="cd02603">
    <property type="entry name" value="HAD_sEH-N_like"/>
    <property type="match status" value="1"/>
</dbReference>
<dbReference type="InterPro" id="IPR023214">
    <property type="entry name" value="HAD_sf"/>
</dbReference>
<reference evidence="1 2" key="1">
    <citation type="submission" date="2016-10" db="EMBL/GenBank/DDBJ databases">
        <authorList>
            <person name="de Groot N.N."/>
        </authorList>
    </citation>
    <scope>NUCLEOTIDE SEQUENCE [LARGE SCALE GENOMIC DNA]</scope>
    <source>
        <strain evidence="1 2">AA1</strain>
    </source>
</reference>
<dbReference type="Gene3D" id="3.40.50.1000">
    <property type="entry name" value="HAD superfamily/HAD-like"/>
    <property type="match status" value="1"/>
</dbReference>
<keyword evidence="1" id="KW-0378">Hydrolase</keyword>
<evidence type="ECO:0000313" key="2">
    <source>
        <dbReference type="Proteomes" id="UP000198870"/>
    </source>
</evidence>
<dbReference type="PANTHER" id="PTHR43611">
    <property type="entry name" value="ALPHA-D-GLUCOSE 1-PHOSPHATE PHOSPHATASE"/>
    <property type="match status" value="1"/>
</dbReference>
<dbReference type="Proteomes" id="UP000198870">
    <property type="component" value="Unassembled WGS sequence"/>
</dbReference>
<dbReference type="STRING" id="419481.SAMN05216233_12557"/>
<sequence>MNPPVKLLLFDIGGVFIQLSGVDQMLEWTKGLHTETELWNLWLHSEAVKAFETGRIPPDDFAAELIREFSLPVSVPTFLAAFTSWTTRPFPGFRDLMAGLNGGYLTASLSNTNELHWGNLCETLHIDTLFHHNFPSHELGCMKPDKASFCHVLSTLGIAPEETLFFDDTPINIDAARALGIHAHRVCGVDHLHQTLKELDIL</sequence>
<dbReference type="PANTHER" id="PTHR43611:SF3">
    <property type="entry name" value="FLAVIN MONONUCLEOTIDE HYDROLASE 1, CHLOROPLATIC"/>
    <property type="match status" value="1"/>
</dbReference>